<evidence type="ECO:0000256" key="1">
    <source>
        <dbReference type="SAM" id="SignalP"/>
    </source>
</evidence>
<sequence length="122" mass="13586">MLRHLFSSAWMLLALCLCIVLPAHAGDKEVWWSAALDEANRDGYRLIDDAAMLVLVQSGTKAVILDARADYEFEAGHIPGASNLEFDLGDRIELPSAKRAALKKLIGPDKKRTLVIYCRSFR</sequence>
<dbReference type="EMBL" id="AP024485">
    <property type="protein sequence ID" value="BCS89318.1"/>
    <property type="molecule type" value="Genomic_DNA"/>
</dbReference>
<evidence type="ECO:0000259" key="2">
    <source>
        <dbReference type="PROSITE" id="PS50206"/>
    </source>
</evidence>
<protein>
    <recommendedName>
        <fullName evidence="2">Rhodanese domain-containing protein</fullName>
    </recommendedName>
</protein>
<dbReference type="PROSITE" id="PS00380">
    <property type="entry name" value="RHODANESE_1"/>
    <property type="match status" value="1"/>
</dbReference>
<name>A0ABN6ESH7_9BACT</name>
<dbReference type="Gene3D" id="3.40.250.10">
    <property type="entry name" value="Rhodanese-like domain"/>
    <property type="match status" value="1"/>
</dbReference>
<dbReference type="Pfam" id="PF00581">
    <property type="entry name" value="Rhodanese"/>
    <property type="match status" value="1"/>
</dbReference>
<keyword evidence="1" id="KW-0732">Signal</keyword>
<dbReference type="PROSITE" id="PS50206">
    <property type="entry name" value="RHODANESE_3"/>
    <property type="match status" value="1"/>
</dbReference>
<proteinExistence type="predicted"/>
<dbReference type="Proteomes" id="UP001053296">
    <property type="component" value="Chromosome"/>
</dbReference>
<dbReference type="InterPro" id="IPR001307">
    <property type="entry name" value="Thiosulphate_STrfase_CS"/>
</dbReference>
<dbReference type="SUPFAM" id="SSF52821">
    <property type="entry name" value="Rhodanese/Cell cycle control phosphatase"/>
    <property type="match status" value="1"/>
</dbReference>
<gene>
    <name evidence="3" type="ORF">PSDVSF_25600</name>
</gene>
<feature type="chain" id="PRO_5046254838" description="Rhodanese domain-containing protein" evidence="1">
    <location>
        <begin position="26"/>
        <end position="122"/>
    </location>
</feature>
<dbReference type="CDD" id="cd00158">
    <property type="entry name" value="RHOD"/>
    <property type="match status" value="1"/>
</dbReference>
<dbReference type="InterPro" id="IPR036873">
    <property type="entry name" value="Rhodanese-like_dom_sf"/>
</dbReference>
<accession>A0ABN6ESH7</accession>
<evidence type="ECO:0000313" key="4">
    <source>
        <dbReference type="Proteomes" id="UP001053296"/>
    </source>
</evidence>
<dbReference type="InterPro" id="IPR001763">
    <property type="entry name" value="Rhodanese-like_dom"/>
</dbReference>
<organism evidence="3 4">
    <name type="scientific">Pseudodesulfovibrio sediminis</name>
    <dbReference type="NCBI Taxonomy" id="2810563"/>
    <lineage>
        <taxon>Bacteria</taxon>
        <taxon>Pseudomonadati</taxon>
        <taxon>Thermodesulfobacteriota</taxon>
        <taxon>Desulfovibrionia</taxon>
        <taxon>Desulfovibrionales</taxon>
        <taxon>Desulfovibrionaceae</taxon>
    </lineage>
</organism>
<keyword evidence="4" id="KW-1185">Reference proteome</keyword>
<evidence type="ECO:0000313" key="3">
    <source>
        <dbReference type="EMBL" id="BCS89318.1"/>
    </source>
</evidence>
<feature type="signal peptide" evidence="1">
    <location>
        <begin position="1"/>
        <end position="25"/>
    </location>
</feature>
<reference evidence="3" key="1">
    <citation type="journal article" date="2022" name="Arch. Microbiol.">
        <title>Pseudodesulfovibrio sediminis sp. nov., a mesophilic and neutrophilic sulfate-reducing bacterium isolated from sediment of a brackish lake.</title>
        <authorList>
            <person name="Takahashi A."/>
            <person name="Kojima H."/>
            <person name="Watanabe M."/>
            <person name="Fukui M."/>
        </authorList>
    </citation>
    <scope>NUCLEOTIDE SEQUENCE</scope>
    <source>
        <strain evidence="3">SF6</strain>
    </source>
</reference>
<feature type="domain" description="Rhodanese" evidence="2">
    <location>
        <begin position="58"/>
        <end position="120"/>
    </location>
</feature>